<dbReference type="Proteomes" id="UP001651158">
    <property type="component" value="Unassembled WGS sequence"/>
</dbReference>
<reference evidence="1 2" key="1">
    <citation type="journal article" date="2022" name="Front. Cell. Infect. Microbiol.">
        <title>The Genomes of Two Strains of Taenia crassiceps the Animal Model for the Study of Human Cysticercosis.</title>
        <authorList>
            <person name="Bobes R.J."/>
            <person name="Estrada K."/>
            <person name="Rios-Valencia D.G."/>
            <person name="Calderon-Gallegos A."/>
            <person name="de la Torre P."/>
            <person name="Carrero J.C."/>
            <person name="Sanchez-Flores A."/>
            <person name="Laclette J.P."/>
        </authorList>
    </citation>
    <scope>NUCLEOTIDE SEQUENCE [LARGE SCALE GENOMIC DNA]</scope>
    <source>
        <strain evidence="1">WFUcys</strain>
    </source>
</reference>
<evidence type="ECO:0000313" key="2">
    <source>
        <dbReference type="Proteomes" id="UP001651158"/>
    </source>
</evidence>
<evidence type="ECO:0000313" key="1">
    <source>
        <dbReference type="EMBL" id="KAL5106876.1"/>
    </source>
</evidence>
<protein>
    <submittedName>
        <fullName evidence="1">Uncharacterized protein</fullName>
    </submittedName>
</protein>
<organism evidence="1 2">
    <name type="scientific">Taenia crassiceps</name>
    <dbReference type="NCBI Taxonomy" id="6207"/>
    <lineage>
        <taxon>Eukaryota</taxon>
        <taxon>Metazoa</taxon>
        <taxon>Spiralia</taxon>
        <taxon>Lophotrochozoa</taxon>
        <taxon>Platyhelminthes</taxon>
        <taxon>Cestoda</taxon>
        <taxon>Eucestoda</taxon>
        <taxon>Cyclophyllidea</taxon>
        <taxon>Taeniidae</taxon>
        <taxon>Taenia</taxon>
    </lineage>
</organism>
<sequence>MARQNGGKRCRKRMSQSLTEILTLTVYQLQIQRLGEAIALNRVTEDYTKSAIHVDLKNCATLVTDVLSVSPAHPPITNNEGRHVDARSGDWHKVSPILTRLELTDSCKGIPQLPSFASKTQLSSTSDVLKQDVGELAIG</sequence>
<accession>A0ABR4QAY1</accession>
<comment type="caution">
    <text evidence="1">The sequence shown here is derived from an EMBL/GenBank/DDBJ whole genome shotgun (WGS) entry which is preliminary data.</text>
</comment>
<dbReference type="EMBL" id="JAKROA010000005">
    <property type="protein sequence ID" value="KAL5106876.1"/>
    <property type="molecule type" value="Genomic_DNA"/>
</dbReference>
<name>A0ABR4QAY1_9CEST</name>
<keyword evidence="2" id="KW-1185">Reference proteome</keyword>
<proteinExistence type="predicted"/>
<gene>
    <name evidence="1" type="ORF">TcWFU_005679</name>
</gene>